<accession>A0A368YYT0</accession>
<dbReference type="PANTHER" id="PTHR45138:SF9">
    <property type="entry name" value="DIGUANYLATE CYCLASE DGCM-RELATED"/>
    <property type="match status" value="1"/>
</dbReference>
<dbReference type="CDD" id="cd01949">
    <property type="entry name" value="GGDEF"/>
    <property type="match status" value="1"/>
</dbReference>
<dbReference type="Gene3D" id="3.30.70.270">
    <property type="match status" value="1"/>
</dbReference>
<reference evidence="4 5" key="1">
    <citation type="submission" date="2018-07" db="EMBL/GenBank/DDBJ databases">
        <title>Genomic Encyclopedia of Type Strains, Phase III (KMG-III): the genomes of soil and plant-associated and newly described type strains.</title>
        <authorList>
            <person name="Whitman W."/>
        </authorList>
    </citation>
    <scope>NUCLEOTIDE SEQUENCE [LARGE SCALE GENOMIC DNA]</scope>
    <source>
        <strain evidence="4 5">31-25a</strain>
    </source>
</reference>
<evidence type="ECO:0000259" key="3">
    <source>
        <dbReference type="PROSITE" id="PS50887"/>
    </source>
</evidence>
<dbReference type="NCBIfam" id="TIGR00254">
    <property type="entry name" value="GGDEF"/>
    <property type="match status" value="1"/>
</dbReference>
<comment type="catalytic activity">
    <reaction evidence="2">
        <text>2 GTP = 3',3'-c-di-GMP + 2 diphosphate</text>
        <dbReference type="Rhea" id="RHEA:24898"/>
        <dbReference type="ChEBI" id="CHEBI:33019"/>
        <dbReference type="ChEBI" id="CHEBI:37565"/>
        <dbReference type="ChEBI" id="CHEBI:58805"/>
        <dbReference type="EC" id="2.7.7.65"/>
    </reaction>
</comment>
<dbReference type="InterPro" id="IPR000160">
    <property type="entry name" value="GGDEF_dom"/>
</dbReference>
<dbReference type="AlphaFoldDB" id="A0A368YYT0"/>
<sequence length="322" mass="36615">MVQMTVFHDGNEQKFIEETGPRDEILYNLLLSQDESQVLIALYDQNDVLRYANKGWRAAYHLAPGEEVAWGALMRRNFEAGLGTVLATQNFDEWLISTQSRRGKVPFRAFETDVVDGRWLWMTETVQANGWMLCIASDITPLRTDDRRLRQDRDLALRASQTDELTGVGNRRFIMTRLEELTRRELPLDAAVKGCVAVLDIDHFKAINDHYGHQAGDQVLLDFARHAHSFVRRLDCFGRIGGEEFMLILPETPLETGIGILERVLERIRMARPLQNWPDLAYTCSVGITALRAGDTAQDLFARADLALYEAKLGGRNHISVI</sequence>
<dbReference type="Proteomes" id="UP000253324">
    <property type="component" value="Unassembled WGS sequence"/>
</dbReference>
<gene>
    <name evidence="4" type="ORF">C7476_103183</name>
</gene>
<dbReference type="FunFam" id="3.30.70.270:FF:000001">
    <property type="entry name" value="Diguanylate cyclase domain protein"/>
    <property type="match status" value="1"/>
</dbReference>
<dbReference type="SMART" id="SM00267">
    <property type="entry name" value="GGDEF"/>
    <property type="match status" value="1"/>
</dbReference>
<dbReference type="PANTHER" id="PTHR45138">
    <property type="entry name" value="REGULATORY COMPONENTS OF SENSORY TRANSDUCTION SYSTEM"/>
    <property type="match status" value="1"/>
</dbReference>
<evidence type="ECO:0000256" key="1">
    <source>
        <dbReference type="ARBA" id="ARBA00012528"/>
    </source>
</evidence>
<dbReference type="EMBL" id="QPJM01000003">
    <property type="protein sequence ID" value="RCW85341.1"/>
    <property type="molecule type" value="Genomic_DNA"/>
</dbReference>
<dbReference type="InterPro" id="IPR043128">
    <property type="entry name" value="Rev_trsase/Diguanyl_cyclase"/>
</dbReference>
<keyword evidence="5" id="KW-1185">Reference proteome</keyword>
<evidence type="ECO:0000313" key="4">
    <source>
        <dbReference type="EMBL" id="RCW85341.1"/>
    </source>
</evidence>
<dbReference type="InterPro" id="IPR050469">
    <property type="entry name" value="Diguanylate_Cyclase"/>
</dbReference>
<dbReference type="PROSITE" id="PS50887">
    <property type="entry name" value="GGDEF"/>
    <property type="match status" value="1"/>
</dbReference>
<evidence type="ECO:0000313" key="5">
    <source>
        <dbReference type="Proteomes" id="UP000253324"/>
    </source>
</evidence>
<dbReference type="SUPFAM" id="SSF55073">
    <property type="entry name" value="Nucleotide cyclase"/>
    <property type="match status" value="1"/>
</dbReference>
<dbReference type="Pfam" id="PF00990">
    <property type="entry name" value="GGDEF"/>
    <property type="match status" value="1"/>
</dbReference>
<feature type="domain" description="GGDEF" evidence="3">
    <location>
        <begin position="192"/>
        <end position="322"/>
    </location>
</feature>
<dbReference type="EC" id="2.7.7.65" evidence="1"/>
<comment type="caution">
    <text evidence="4">The sequence shown here is derived from an EMBL/GenBank/DDBJ whole genome shotgun (WGS) entry which is preliminary data.</text>
</comment>
<protein>
    <recommendedName>
        <fullName evidence="1">diguanylate cyclase</fullName>
        <ecNumber evidence="1">2.7.7.65</ecNumber>
    </recommendedName>
</protein>
<organism evidence="4 5">
    <name type="scientific">Phyllobacterium bourgognense</name>
    <dbReference type="NCBI Taxonomy" id="314236"/>
    <lineage>
        <taxon>Bacteria</taxon>
        <taxon>Pseudomonadati</taxon>
        <taxon>Pseudomonadota</taxon>
        <taxon>Alphaproteobacteria</taxon>
        <taxon>Hyphomicrobiales</taxon>
        <taxon>Phyllobacteriaceae</taxon>
        <taxon>Phyllobacterium</taxon>
    </lineage>
</organism>
<evidence type="ECO:0000256" key="2">
    <source>
        <dbReference type="ARBA" id="ARBA00034247"/>
    </source>
</evidence>
<proteinExistence type="predicted"/>
<dbReference type="InterPro" id="IPR029787">
    <property type="entry name" value="Nucleotide_cyclase"/>
</dbReference>
<name>A0A368YYT0_9HYPH</name>
<dbReference type="GO" id="GO:0052621">
    <property type="term" value="F:diguanylate cyclase activity"/>
    <property type="evidence" value="ECO:0007669"/>
    <property type="project" value="UniProtKB-EC"/>
</dbReference>